<name>A0AAN7MEP2_TRANT</name>
<accession>A0AAN7MEP2</accession>
<feature type="domain" description="FANCL UBC-like" evidence="4">
    <location>
        <begin position="151"/>
        <end position="247"/>
    </location>
</feature>
<sequence>MEINLQHPSGSNANGCSDGVVNEGHGPDWNNADHPDNSNDRNGANKCTEKFICKEFSESSSFHHKMYLEIEEVGWNHLVQLGDDLSFLSFRISDESGRVHIVEVRFDKTNSRRAPTISADVPYLPIFKWLANSRLKDIILQFEKHLEELQEFWSTLDEIDRLLWVVGPKLSSRATCNRQISLGNDCILMLSVSTHNPRSLPECRFLGPDSSISTLRMLWGRNCKKWMEEKPFVDNLAYVFGFQLPKPPEIVQRDNEAECGICYSQCLPLDDEVEGNRWCGIDYTCDNSKCSRGFHNLCLVEWLRSISTTRQSFDVLFGNCPYCCEPIAVKLYRRNK</sequence>
<protein>
    <recommendedName>
        <fullName evidence="7">E3 ubiquitin-protein ligase FANCL</fullName>
    </recommendedName>
</protein>
<dbReference type="GO" id="GO:0061630">
    <property type="term" value="F:ubiquitin protein ligase activity"/>
    <property type="evidence" value="ECO:0007669"/>
    <property type="project" value="TreeGrafter"/>
</dbReference>
<keyword evidence="6" id="KW-1185">Reference proteome</keyword>
<dbReference type="CDD" id="cd16490">
    <property type="entry name" value="RING-CH-C4HC3_FANCL"/>
    <property type="match status" value="1"/>
</dbReference>
<dbReference type="InterPro" id="IPR026850">
    <property type="entry name" value="FANCL_C"/>
</dbReference>
<evidence type="ECO:0000259" key="3">
    <source>
        <dbReference type="Pfam" id="PF18890"/>
    </source>
</evidence>
<dbReference type="Gene3D" id="3.30.40.10">
    <property type="entry name" value="Zinc/RING finger domain, C3HC4 (zinc finger)"/>
    <property type="match status" value="1"/>
</dbReference>
<dbReference type="AlphaFoldDB" id="A0AAN7MEP2"/>
<reference evidence="5 6" key="1">
    <citation type="journal article" date="2023" name="Hortic Res">
        <title>Pangenome of water caltrop reveals structural variations and asymmetric subgenome divergence after allopolyploidization.</title>
        <authorList>
            <person name="Zhang X."/>
            <person name="Chen Y."/>
            <person name="Wang L."/>
            <person name="Yuan Y."/>
            <person name="Fang M."/>
            <person name="Shi L."/>
            <person name="Lu R."/>
            <person name="Comes H.P."/>
            <person name="Ma Y."/>
            <person name="Chen Y."/>
            <person name="Huang G."/>
            <person name="Zhou Y."/>
            <person name="Zheng Z."/>
            <person name="Qiu Y."/>
        </authorList>
    </citation>
    <scope>NUCLEOTIDE SEQUENCE [LARGE SCALE GENOMIC DNA]</scope>
    <source>
        <strain evidence="5">F231</strain>
    </source>
</reference>
<dbReference type="SMART" id="SM01197">
    <property type="entry name" value="FANCL_C"/>
    <property type="match status" value="1"/>
</dbReference>
<dbReference type="Gene3D" id="3.10.110.20">
    <property type="entry name" value="RWD domain-like"/>
    <property type="match status" value="1"/>
</dbReference>
<organism evidence="5 6">
    <name type="scientific">Trapa natans</name>
    <name type="common">Water chestnut</name>
    <dbReference type="NCBI Taxonomy" id="22666"/>
    <lineage>
        <taxon>Eukaryota</taxon>
        <taxon>Viridiplantae</taxon>
        <taxon>Streptophyta</taxon>
        <taxon>Embryophyta</taxon>
        <taxon>Tracheophyta</taxon>
        <taxon>Spermatophyta</taxon>
        <taxon>Magnoliopsida</taxon>
        <taxon>eudicotyledons</taxon>
        <taxon>Gunneridae</taxon>
        <taxon>Pentapetalae</taxon>
        <taxon>rosids</taxon>
        <taxon>malvids</taxon>
        <taxon>Myrtales</taxon>
        <taxon>Lythraceae</taxon>
        <taxon>Trapa</taxon>
    </lineage>
</organism>
<feature type="compositionally biased region" description="Polar residues" evidence="1">
    <location>
        <begin position="1"/>
        <end position="15"/>
    </location>
</feature>
<dbReference type="GO" id="GO:0036297">
    <property type="term" value="P:interstrand cross-link repair"/>
    <property type="evidence" value="ECO:0007669"/>
    <property type="project" value="InterPro"/>
</dbReference>
<dbReference type="PANTHER" id="PTHR13206">
    <property type="entry name" value="UBIQUITIN LIGASE PROTEIN PHF9 FANCONI ANEMIA GROUP L PROTEIN"/>
    <property type="match status" value="1"/>
</dbReference>
<dbReference type="GO" id="GO:0006513">
    <property type="term" value="P:protein monoubiquitination"/>
    <property type="evidence" value="ECO:0007669"/>
    <property type="project" value="TreeGrafter"/>
</dbReference>
<dbReference type="InterPro" id="IPR026848">
    <property type="entry name" value="Fancl"/>
</dbReference>
<dbReference type="InterPro" id="IPR013083">
    <property type="entry name" value="Znf_RING/FYVE/PHD"/>
</dbReference>
<evidence type="ECO:0000256" key="1">
    <source>
        <dbReference type="SAM" id="MobiDB-lite"/>
    </source>
</evidence>
<comment type="caution">
    <text evidence="5">The sequence shown here is derived from an EMBL/GenBank/DDBJ whole genome shotgun (WGS) entry which is preliminary data.</text>
</comment>
<proteinExistence type="predicted"/>
<feature type="domain" description="FANCL C-terminal" evidence="2">
    <location>
        <begin position="256"/>
        <end position="330"/>
    </location>
</feature>
<gene>
    <name evidence="5" type="ORF">SAY86_003724</name>
</gene>
<dbReference type="GO" id="GO:0043240">
    <property type="term" value="C:Fanconi anaemia nuclear complex"/>
    <property type="evidence" value="ECO:0007669"/>
    <property type="project" value="InterPro"/>
</dbReference>
<evidence type="ECO:0008006" key="7">
    <source>
        <dbReference type="Google" id="ProtNLM"/>
    </source>
</evidence>
<dbReference type="Proteomes" id="UP001346149">
    <property type="component" value="Unassembled WGS sequence"/>
</dbReference>
<evidence type="ECO:0000259" key="2">
    <source>
        <dbReference type="Pfam" id="PF11793"/>
    </source>
</evidence>
<evidence type="ECO:0000313" key="6">
    <source>
        <dbReference type="Proteomes" id="UP001346149"/>
    </source>
</evidence>
<dbReference type="PANTHER" id="PTHR13206:SF0">
    <property type="entry name" value="E3 UBIQUITIN-PROTEIN LIGASE FANCL"/>
    <property type="match status" value="1"/>
</dbReference>
<evidence type="ECO:0000313" key="5">
    <source>
        <dbReference type="EMBL" id="KAK4803907.1"/>
    </source>
</evidence>
<evidence type="ECO:0000259" key="4">
    <source>
        <dbReference type="Pfam" id="PF18891"/>
    </source>
</evidence>
<dbReference type="Pfam" id="PF18890">
    <property type="entry name" value="FANCL_d2"/>
    <property type="match status" value="1"/>
</dbReference>
<dbReference type="InterPro" id="IPR043898">
    <property type="entry name" value="FANCL_d2"/>
</dbReference>
<feature type="domain" description="FANCL UBC-like" evidence="3">
    <location>
        <begin position="68"/>
        <end position="149"/>
    </location>
</feature>
<dbReference type="EMBL" id="JAXQNO010000001">
    <property type="protein sequence ID" value="KAK4803907.1"/>
    <property type="molecule type" value="Genomic_DNA"/>
</dbReference>
<dbReference type="Gene3D" id="3.10.110.10">
    <property type="entry name" value="Ubiquitin Conjugating Enzyme"/>
    <property type="match status" value="1"/>
</dbReference>
<dbReference type="CDD" id="cd23831">
    <property type="entry name" value="DRWD-N_FANCL"/>
    <property type="match status" value="1"/>
</dbReference>
<dbReference type="Pfam" id="PF18891">
    <property type="entry name" value="FANCL_d3"/>
    <property type="match status" value="1"/>
</dbReference>
<dbReference type="InterPro" id="IPR016135">
    <property type="entry name" value="UBQ-conjugating_enzyme/RWD"/>
</dbReference>
<dbReference type="InterPro" id="IPR044037">
    <property type="entry name" value="FANCL_d3"/>
</dbReference>
<feature type="region of interest" description="Disordered" evidence="1">
    <location>
        <begin position="1"/>
        <end position="44"/>
    </location>
</feature>
<dbReference type="Pfam" id="PF11793">
    <property type="entry name" value="FANCL_C"/>
    <property type="match status" value="1"/>
</dbReference>
<dbReference type="SUPFAM" id="SSF57850">
    <property type="entry name" value="RING/U-box"/>
    <property type="match status" value="1"/>
</dbReference>
<dbReference type="InterPro" id="IPR043003">
    <property type="entry name" value="FANCL_d3_sf"/>
</dbReference>
<dbReference type="CDD" id="cd23832">
    <property type="entry name" value="DRWD-C_FANCL"/>
    <property type="match status" value="1"/>
</dbReference>